<dbReference type="Proteomes" id="UP001217089">
    <property type="component" value="Unassembled WGS sequence"/>
</dbReference>
<dbReference type="EMBL" id="JARBDR010000018">
    <property type="protein sequence ID" value="KAJ8321915.1"/>
    <property type="molecule type" value="Genomic_DNA"/>
</dbReference>
<gene>
    <name evidence="2" type="ORF">KUTeg_000386</name>
</gene>
<evidence type="ECO:0000256" key="1">
    <source>
        <dbReference type="SAM" id="Phobius"/>
    </source>
</evidence>
<evidence type="ECO:0000313" key="3">
    <source>
        <dbReference type="Proteomes" id="UP001217089"/>
    </source>
</evidence>
<comment type="caution">
    <text evidence="2">The sequence shown here is derived from an EMBL/GenBank/DDBJ whole genome shotgun (WGS) entry which is preliminary data.</text>
</comment>
<feature type="transmembrane region" description="Helical" evidence="1">
    <location>
        <begin position="12"/>
        <end position="37"/>
    </location>
</feature>
<proteinExistence type="predicted"/>
<organism evidence="2 3">
    <name type="scientific">Tegillarca granosa</name>
    <name type="common">Malaysian cockle</name>
    <name type="synonym">Anadara granosa</name>
    <dbReference type="NCBI Taxonomy" id="220873"/>
    <lineage>
        <taxon>Eukaryota</taxon>
        <taxon>Metazoa</taxon>
        <taxon>Spiralia</taxon>
        <taxon>Lophotrochozoa</taxon>
        <taxon>Mollusca</taxon>
        <taxon>Bivalvia</taxon>
        <taxon>Autobranchia</taxon>
        <taxon>Pteriomorphia</taxon>
        <taxon>Arcoida</taxon>
        <taxon>Arcoidea</taxon>
        <taxon>Arcidae</taxon>
        <taxon>Tegillarca</taxon>
    </lineage>
</organism>
<keyword evidence="1" id="KW-1133">Transmembrane helix</keyword>
<keyword evidence="1" id="KW-0812">Transmembrane</keyword>
<evidence type="ECO:0000313" key="2">
    <source>
        <dbReference type="EMBL" id="KAJ8321915.1"/>
    </source>
</evidence>
<sequence length="104" mass="11140">MTGLIYMQVNMAFLLAHLLLSAINPSLVGFIGIITYGSSLPGLSMSVGWSLGLAILGLLLNITAGVFINIGIANAMEKRLPLRLPTIHPPRDPGLATRQLSFKR</sequence>
<keyword evidence="1" id="KW-0472">Membrane</keyword>
<protein>
    <submittedName>
        <fullName evidence="2">Uncharacterized protein</fullName>
    </submittedName>
</protein>
<name>A0ABQ9G1T4_TEGGR</name>
<feature type="transmembrane region" description="Helical" evidence="1">
    <location>
        <begin position="49"/>
        <end position="73"/>
    </location>
</feature>
<keyword evidence="3" id="KW-1185">Reference proteome</keyword>
<accession>A0ABQ9G1T4</accession>
<reference evidence="2 3" key="1">
    <citation type="submission" date="2022-12" db="EMBL/GenBank/DDBJ databases">
        <title>Chromosome-level genome of Tegillarca granosa.</title>
        <authorList>
            <person name="Kim J."/>
        </authorList>
    </citation>
    <scope>NUCLEOTIDE SEQUENCE [LARGE SCALE GENOMIC DNA]</scope>
    <source>
        <strain evidence="2">Teg-2019</strain>
        <tissue evidence="2">Adductor muscle</tissue>
    </source>
</reference>